<dbReference type="RefSeq" id="WP_184793109.1">
    <property type="nucleotide sequence ID" value="NZ_BONT01000120.1"/>
</dbReference>
<keyword evidence="1" id="KW-0456">Lyase</keyword>
<dbReference type="GO" id="GO:0005737">
    <property type="term" value="C:cytoplasm"/>
    <property type="evidence" value="ECO:0007669"/>
    <property type="project" value="TreeGrafter"/>
</dbReference>
<dbReference type="Gene3D" id="3.30.1780.10">
    <property type="entry name" value="ornithine cyclodeaminase, domain 1"/>
    <property type="match status" value="1"/>
</dbReference>
<dbReference type="InterPro" id="IPR023401">
    <property type="entry name" value="ODC_N"/>
</dbReference>
<name>A0A841FVK2_9ACTN</name>
<keyword evidence="2" id="KW-1185">Reference proteome</keyword>
<sequence length="351" mass="37370">MDDGFLYLTEADVMASLPDVDAVGVMATVHRRHAEGRTTLPQESYLRWTTPSGAMARNLALAGHLDGAVPEMGIKVINGSLSNPDNGLPRASGITLLFDPETARIRCVMEGARISAVRTAANSVLAFRMYAGPDADTMAIIGAGVIGAAHLDVALASLPTLRHIHFHDVVGERARRILADRAATITAAGVRCTVVDTPEQAVRRSDWVVAATTTAEPYISWNWLRPRAVVSNVGLDDVHHEVYERAATLLVDDWSLVAADEFRTLGHLHRSGVVAAPDAPLNGAARRVDAVLGNALGPETTVEDVVPTPGLAAAEGVVLFNPFGMAICDVALAAEVERHARRLGLGQTIRR</sequence>
<comment type="caution">
    <text evidence="1">The sequence shown here is derived from an EMBL/GenBank/DDBJ whole genome shotgun (WGS) entry which is preliminary data.</text>
</comment>
<evidence type="ECO:0000313" key="2">
    <source>
        <dbReference type="Proteomes" id="UP000548476"/>
    </source>
</evidence>
<dbReference type="AlphaFoldDB" id="A0A841FVK2"/>
<gene>
    <name evidence="1" type="ORF">HNR73_007935</name>
</gene>
<dbReference type="PIRSF" id="PIRSF001439">
    <property type="entry name" value="CryM"/>
    <property type="match status" value="1"/>
</dbReference>
<proteinExistence type="predicted"/>
<dbReference type="PANTHER" id="PTHR13812:SF19">
    <property type="entry name" value="KETIMINE REDUCTASE MU-CRYSTALLIN"/>
    <property type="match status" value="1"/>
</dbReference>
<reference evidence="1 2" key="1">
    <citation type="submission" date="2020-08" db="EMBL/GenBank/DDBJ databases">
        <title>Genomic Encyclopedia of Type Strains, Phase IV (KMG-IV): sequencing the most valuable type-strain genomes for metagenomic binning, comparative biology and taxonomic classification.</title>
        <authorList>
            <person name="Goeker M."/>
        </authorList>
    </citation>
    <scope>NUCLEOTIDE SEQUENCE [LARGE SCALE GENOMIC DNA]</scope>
    <source>
        <strain evidence="1 2">YIM 65646</strain>
    </source>
</reference>
<dbReference type="Gene3D" id="3.40.50.720">
    <property type="entry name" value="NAD(P)-binding Rossmann-like Domain"/>
    <property type="match status" value="1"/>
</dbReference>
<dbReference type="EMBL" id="JACHGT010000032">
    <property type="protein sequence ID" value="MBB6040036.1"/>
    <property type="molecule type" value="Genomic_DNA"/>
</dbReference>
<dbReference type="SUPFAM" id="SSF51735">
    <property type="entry name" value="NAD(P)-binding Rossmann-fold domains"/>
    <property type="match status" value="1"/>
</dbReference>
<dbReference type="InterPro" id="IPR036291">
    <property type="entry name" value="NAD(P)-bd_dom_sf"/>
</dbReference>
<dbReference type="EC" id="4.3.1.12" evidence="1"/>
<protein>
    <submittedName>
        <fullName evidence="1">Ornithine cyclodeaminase</fullName>
        <ecNumber evidence="1">4.3.1.12</ecNumber>
    </submittedName>
</protein>
<dbReference type="GO" id="GO:0008473">
    <property type="term" value="F:ornithine cyclodeaminase activity"/>
    <property type="evidence" value="ECO:0007669"/>
    <property type="project" value="UniProtKB-EC"/>
</dbReference>
<dbReference type="PANTHER" id="PTHR13812">
    <property type="entry name" value="KETIMINE REDUCTASE MU-CRYSTALLIN"/>
    <property type="match status" value="1"/>
</dbReference>
<dbReference type="InterPro" id="IPR003462">
    <property type="entry name" value="ODC_Mu_crystall"/>
</dbReference>
<dbReference type="Pfam" id="PF02423">
    <property type="entry name" value="OCD_Mu_crystall"/>
    <property type="match status" value="1"/>
</dbReference>
<accession>A0A841FVK2</accession>
<organism evidence="1 2">
    <name type="scientific">Phytomonospora endophytica</name>
    <dbReference type="NCBI Taxonomy" id="714109"/>
    <lineage>
        <taxon>Bacteria</taxon>
        <taxon>Bacillati</taxon>
        <taxon>Actinomycetota</taxon>
        <taxon>Actinomycetes</taxon>
        <taxon>Micromonosporales</taxon>
        <taxon>Micromonosporaceae</taxon>
        <taxon>Phytomonospora</taxon>
    </lineage>
</organism>
<dbReference type="Proteomes" id="UP000548476">
    <property type="component" value="Unassembled WGS sequence"/>
</dbReference>
<evidence type="ECO:0000313" key="1">
    <source>
        <dbReference type="EMBL" id="MBB6040036.1"/>
    </source>
</evidence>